<sequence length="140" mass="16395">MLAREYGIMCRSDDEKILVRNVNTFLAGIGYRKMYKSIPRGIRNPDSTEPQPRYSHYYNQFLKEHPRWYFDLYPNVDLDGRARFPHNLECGWTLFVNKVAAENNTTSDDQALETFFTELSRGTGFEITVLHTYASGENRK</sequence>
<dbReference type="RefSeq" id="WP_188449399.1">
    <property type="nucleotide sequence ID" value="NZ_BMFO01000003.1"/>
</dbReference>
<gene>
    <name evidence="1" type="ORF">GCM10010960_14350</name>
</gene>
<reference evidence="1" key="1">
    <citation type="journal article" date="2014" name="Int. J. Syst. Evol. Microbiol.">
        <title>Complete genome sequence of Corynebacterium casei LMG S-19264T (=DSM 44701T), isolated from a smear-ripened cheese.</title>
        <authorList>
            <consortium name="US DOE Joint Genome Institute (JGI-PGF)"/>
            <person name="Walter F."/>
            <person name="Albersmeier A."/>
            <person name="Kalinowski J."/>
            <person name="Ruckert C."/>
        </authorList>
    </citation>
    <scope>NUCLEOTIDE SEQUENCE</scope>
    <source>
        <strain evidence="1">CGMCC 1.12726</strain>
    </source>
</reference>
<name>A0A917CNB6_9GAMM</name>
<organism evidence="1 2">
    <name type="scientific">Arenimonas maotaiensis</name>
    <dbReference type="NCBI Taxonomy" id="1446479"/>
    <lineage>
        <taxon>Bacteria</taxon>
        <taxon>Pseudomonadati</taxon>
        <taxon>Pseudomonadota</taxon>
        <taxon>Gammaproteobacteria</taxon>
        <taxon>Lysobacterales</taxon>
        <taxon>Lysobacteraceae</taxon>
        <taxon>Arenimonas</taxon>
    </lineage>
</organism>
<protein>
    <submittedName>
        <fullName evidence="1">Uncharacterized protein</fullName>
    </submittedName>
</protein>
<reference evidence="1" key="2">
    <citation type="submission" date="2020-09" db="EMBL/GenBank/DDBJ databases">
        <authorList>
            <person name="Sun Q."/>
            <person name="Zhou Y."/>
        </authorList>
    </citation>
    <scope>NUCLEOTIDE SEQUENCE</scope>
    <source>
        <strain evidence="1">CGMCC 1.12726</strain>
    </source>
</reference>
<accession>A0A917CNB6</accession>
<keyword evidence="2" id="KW-1185">Reference proteome</keyword>
<evidence type="ECO:0000313" key="2">
    <source>
        <dbReference type="Proteomes" id="UP000632858"/>
    </source>
</evidence>
<dbReference type="Proteomes" id="UP000632858">
    <property type="component" value="Unassembled WGS sequence"/>
</dbReference>
<comment type="caution">
    <text evidence="1">The sequence shown here is derived from an EMBL/GenBank/DDBJ whole genome shotgun (WGS) entry which is preliminary data.</text>
</comment>
<proteinExistence type="predicted"/>
<dbReference type="AlphaFoldDB" id="A0A917CNB6"/>
<evidence type="ECO:0000313" key="1">
    <source>
        <dbReference type="EMBL" id="GGF93701.1"/>
    </source>
</evidence>
<dbReference type="EMBL" id="BMFO01000003">
    <property type="protein sequence ID" value="GGF93701.1"/>
    <property type="molecule type" value="Genomic_DNA"/>
</dbReference>